<dbReference type="EMBL" id="WFLM01000004">
    <property type="protein sequence ID" value="KAB8037709.1"/>
    <property type="molecule type" value="Genomic_DNA"/>
</dbReference>
<protein>
    <submittedName>
        <fullName evidence="2">Uncharacterized protein</fullName>
    </submittedName>
</protein>
<evidence type="ECO:0000256" key="1">
    <source>
        <dbReference type="SAM" id="Phobius"/>
    </source>
</evidence>
<proteinExistence type="predicted"/>
<dbReference type="RefSeq" id="WP_153420786.1">
    <property type="nucleotide sequence ID" value="NZ_WFLM01000004.1"/>
</dbReference>
<sequence>MLPNDPKFENLKENWKDQVKNHYNQVSLSSDQKRMLEHLLSNKAQKEKNQYFSNLIQKFKNVYHKNEKKVFSHFITAAVAASVTFGLLHVFENSNYDFISEMVSSMQDANAMPPDFDLVGDSNALPQLSMDSLPDQSFEPVIPKQLAQSYSAYEGRFFLYKGQQGVSITMEPNQNIQKTKLQQSKPSVLYIVKLTKKNENSFPKQKILKKIQAASSKIKRVYAWRDGAYGYAMVQPQGIQENNLEENVLSNEEQPNVTAN</sequence>
<dbReference type="Proteomes" id="UP000437748">
    <property type="component" value="Unassembled WGS sequence"/>
</dbReference>
<organism evidence="2 3">
    <name type="scientific">Silvanigrella paludirubra</name>
    <dbReference type="NCBI Taxonomy" id="2499159"/>
    <lineage>
        <taxon>Bacteria</taxon>
        <taxon>Pseudomonadati</taxon>
        <taxon>Bdellovibrionota</taxon>
        <taxon>Oligoflexia</taxon>
        <taxon>Silvanigrellales</taxon>
        <taxon>Silvanigrellaceae</taxon>
        <taxon>Silvanigrella</taxon>
    </lineage>
</organism>
<evidence type="ECO:0000313" key="2">
    <source>
        <dbReference type="EMBL" id="KAB8037709.1"/>
    </source>
</evidence>
<gene>
    <name evidence="2" type="ORF">GCL60_11085</name>
</gene>
<keyword evidence="1" id="KW-0472">Membrane</keyword>
<feature type="transmembrane region" description="Helical" evidence="1">
    <location>
        <begin position="70"/>
        <end position="91"/>
    </location>
</feature>
<accession>A0A6N6VQ50</accession>
<keyword evidence="1" id="KW-0812">Transmembrane</keyword>
<keyword evidence="3" id="KW-1185">Reference proteome</keyword>
<name>A0A6N6VQ50_9BACT</name>
<dbReference type="AlphaFoldDB" id="A0A6N6VQ50"/>
<keyword evidence="1" id="KW-1133">Transmembrane helix</keyword>
<dbReference type="OrthoDB" id="5294137at2"/>
<comment type="caution">
    <text evidence="2">The sequence shown here is derived from an EMBL/GenBank/DDBJ whole genome shotgun (WGS) entry which is preliminary data.</text>
</comment>
<evidence type="ECO:0000313" key="3">
    <source>
        <dbReference type="Proteomes" id="UP000437748"/>
    </source>
</evidence>
<reference evidence="2 3" key="1">
    <citation type="submission" date="2019-10" db="EMBL/GenBank/DDBJ databases">
        <title>New species of Slilvanegrellaceae.</title>
        <authorList>
            <person name="Pitt A."/>
            <person name="Hahn M.W."/>
        </authorList>
    </citation>
    <scope>NUCLEOTIDE SEQUENCE [LARGE SCALE GENOMIC DNA]</scope>
    <source>
        <strain evidence="2 3">SP-Ram-0.45-NSY-1</strain>
    </source>
</reference>